<dbReference type="PANTHER" id="PTHR43394:SF1">
    <property type="entry name" value="ATP-BINDING CASSETTE SUB-FAMILY B MEMBER 10, MITOCHONDRIAL"/>
    <property type="match status" value="1"/>
</dbReference>
<evidence type="ECO:0000256" key="10">
    <source>
        <dbReference type="SAM" id="Phobius"/>
    </source>
</evidence>
<comment type="subcellular location">
    <subcellularLocation>
        <location evidence="1">Cell membrane</location>
        <topology evidence="1">Multi-pass membrane protein</topology>
    </subcellularLocation>
</comment>
<dbReference type="PROSITE" id="PS00211">
    <property type="entry name" value="ABC_TRANSPORTER_1"/>
    <property type="match status" value="1"/>
</dbReference>
<dbReference type="GO" id="GO:0005886">
    <property type="term" value="C:plasma membrane"/>
    <property type="evidence" value="ECO:0007669"/>
    <property type="project" value="UniProtKB-SubCell"/>
</dbReference>
<dbReference type="GO" id="GO:0016887">
    <property type="term" value="F:ATP hydrolysis activity"/>
    <property type="evidence" value="ECO:0007669"/>
    <property type="project" value="InterPro"/>
</dbReference>
<feature type="domain" description="ABC transporter" evidence="11">
    <location>
        <begin position="387"/>
        <end position="621"/>
    </location>
</feature>
<dbReference type="PANTHER" id="PTHR43394">
    <property type="entry name" value="ATP-DEPENDENT PERMEASE MDL1, MITOCHONDRIAL"/>
    <property type="match status" value="1"/>
</dbReference>
<dbReference type="SUPFAM" id="SSF90123">
    <property type="entry name" value="ABC transporter transmembrane region"/>
    <property type="match status" value="1"/>
</dbReference>
<dbReference type="eggNOG" id="COG1132">
    <property type="taxonomic scope" value="Bacteria"/>
</dbReference>
<dbReference type="Pfam" id="PF00664">
    <property type="entry name" value="ABC_membrane"/>
    <property type="match status" value="1"/>
</dbReference>
<evidence type="ECO:0000256" key="3">
    <source>
        <dbReference type="ARBA" id="ARBA00022448"/>
    </source>
</evidence>
<comment type="similarity">
    <text evidence="2">Belongs to the ABC transporter superfamily.</text>
</comment>
<feature type="transmembrane region" description="Helical" evidence="10">
    <location>
        <begin position="42"/>
        <end position="67"/>
    </location>
</feature>
<organism evidence="13 14">
    <name type="scientific">Tepidicaulis marinus</name>
    <dbReference type="NCBI Taxonomy" id="1333998"/>
    <lineage>
        <taxon>Bacteria</taxon>
        <taxon>Pseudomonadati</taxon>
        <taxon>Pseudomonadota</taxon>
        <taxon>Alphaproteobacteria</taxon>
        <taxon>Hyphomicrobiales</taxon>
        <taxon>Parvibaculaceae</taxon>
        <taxon>Tepidicaulis</taxon>
    </lineage>
</organism>
<dbReference type="InterPro" id="IPR027417">
    <property type="entry name" value="P-loop_NTPase"/>
</dbReference>
<comment type="caution">
    <text evidence="13">The sequence shown here is derived from an EMBL/GenBank/DDBJ whole genome shotgun (WGS) entry which is preliminary data.</text>
</comment>
<feature type="transmembrane region" description="Helical" evidence="10">
    <location>
        <begin position="185"/>
        <end position="202"/>
    </location>
</feature>
<evidence type="ECO:0000259" key="11">
    <source>
        <dbReference type="PROSITE" id="PS50893"/>
    </source>
</evidence>
<protein>
    <submittedName>
        <fullName evidence="13">ABC transporter-like protein</fullName>
    </submittedName>
</protein>
<dbReference type="Gene3D" id="1.20.1560.10">
    <property type="entry name" value="ABC transporter type 1, transmembrane domain"/>
    <property type="match status" value="1"/>
</dbReference>
<proteinExistence type="inferred from homology"/>
<evidence type="ECO:0000313" key="14">
    <source>
        <dbReference type="Proteomes" id="UP000028702"/>
    </source>
</evidence>
<feature type="transmembrane region" description="Helical" evidence="10">
    <location>
        <begin position="106"/>
        <end position="127"/>
    </location>
</feature>
<evidence type="ECO:0000256" key="1">
    <source>
        <dbReference type="ARBA" id="ARBA00004651"/>
    </source>
</evidence>
<keyword evidence="3" id="KW-0813">Transport</keyword>
<evidence type="ECO:0000256" key="7">
    <source>
        <dbReference type="ARBA" id="ARBA00022989"/>
    </source>
</evidence>
<dbReference type="EMBL" id="BBIO01000006">
    <property type="protein sequence ID" value="GAK44993.1"/>
    <property type="molecule type" value="Genomic_DNA"/>
</dbReference>
<keyword evidence="14" id="KW-1185">Reference proteome</keyword>
<dbReference type="STRING" id="1333998.M2A_1492"/>
<dbReference type="InterPro" id="IPR039421">
    <property type="entry name" value="Type_1_exporter"/>
</dbReference>
<keyword evidence="7 10" id="KW-1133">Transmembrane helix</keyword>
<evidence type="ECO:0000256" key="8">
    <source>
        <dbReference type="ARBA" id="ARBA00023136"/>
    </source>
</evidence>
<evidence type="ECO:0000259" key="12">
    <source>
        <dbReference type="PROSITE" id="PS50929"/>
    </source>
</evidence>
<evidence type="ECO:0000313" key="13">
    <source>
        <dbReference type="EMBL" id="GAK44993.1"/>
    </source>
</evidence>
<reference evidence="13 14" key="1">
    <citation type="submission" date="2014-07" db="EMBL/GenBank/DDBJ databases">
        <title>Tepidicaulis marinum gen. nov., sp. nov., a novel marine bacterium denitrifying nitrate to nitrous oxide strictly under microaerobic conditions.</title>
        <authorList>
            <person name="Takeuchi M."/>
            <person name="Yamagishi T."/>
            <person name="Kamagata Y."/>
            <person name="Oshima K."/>
            <person name="Hattori M."/>
            <person name="Katayama T."/>
            <person name="Hanada S."/>
            <person name="Tamaki H."/>
            <person name="Marumo K."/>
            <person name="Maeda H."/>
            <person name="Nedachi M."/>
            <person name="Iwasaki W."/>
            <person name="Suwa Y."/>
            <person name="Sakata S."/>
        </authorList>
    </citation>
    <scope>NUCLEOTIDE SEQUENCE [LARGE SCALE GENOMIC DNA]</scope>
    <source>
        <strain evidence="13 14">MA2</strain>
    </source>
</reference>
<evidence type="ECO:0000256" key="5">
    <source>
        <dbReference type="ARBA" id="ARBA00022741"/>
    </source>
</evidence>
<dbReference type="GO" id="GO:0005524">
    <property type="term" value="F:ATP binding"/>
    <property type="evidence" value="ECO:0007669"/>
    <property type="project" value="UniProtKB-KW"/>
</dbReference>
<keyword evidence="8 10" id="KW-0472">Membrane</keyword>
<dbReference type="InterPro" id="IPR036640">
    <property type="entry name" value="ABC1_TM_sf"/>
</dbReference>
<dbReference type="PROSITE" id="PS50929">
    <property type="entry name" value="ABC_TM1F"/>
    <property type="match status" value="1"/>
</dbReference>
<feature type="region of interest" description="Disordered" evidence="9">
    <location>
        <begin position="625"/>
        <end position="649"/>
    </location>
</feature>
<evidence type="ECO:0000256" key="6">
    <source>
        <dbReference type="ARBA" id="ARBA00022840"/>
    </source>
</evidence>
<dbReference type="SUPFAM" id="SSF52540">
    <property type="entry name" value="P-loop containing nucleoside triphosphate hydrolases"/>
    <property type="match status" value="1"/>
</dbReference>
<dbReference type="PROSITE" id="PS50893">
    <property type="entry name" value="ABC_TRANSPORTER_2"/>
    <property type="match status" value="1"/>
</dbReference>
<keyword evidence="4 10" id="KW-0812">Transmembrane</keyword>
<dbReference type="Pfam" id="PF00005">
    <property type="entry name" value="ABC_tran"/>
    <property type="match status" value="1"/>
</dbReference>
<feature type="domain" description="ABC transmembrane type-1" evidence="12">
    <location>
        <begin position="47"/>
        <end position="353"/>
    </location>
</feature>
<gene>
    <name evidence="13" type="ORF">M2A_1492</name>
</gene>
<sequence length="649" mass="69677">MGNDVVENAGQNAGKTAGRDEAKELSAFAAARRVAAQYLYPYRWHILTAVAANIVVGAVGPALPFLLQQTIDLLFVADPSTDLKIDVPFADSGLTEDMSFGSSMDVLPYIAGAAALIMVVRAFATYISNIFMATMSQNMIAALQRNLFQKLVWSDLGWVQQTHSGRFISIFLNDVTRLESAMSQTIVNMTRHLIMLVGLLAYMIYLDWLLTILATCVGPLIVVFLRRIGKRTRKATTKNLNETATLSSLISEALKGIRVVKAYGQESHETDRAQATILKVLEHRMKAVRARAAASPLTEAFSGLGFAAVIYYAGYQGGTGAMTSGEFMGFGSALLLAYQPLKAVANQGTVMQEGAAAASRIFPVLDEKAEIADMPGAAPLKVSSGEIRFENVSFHYRDGTEALHAVDIDVPHGKTVALVGPSGAGKSTILNLVPRFYDTSSGRVLIDGQHVRDVTLSSLRDASALVTQEPFLFDDTIRANIAYGVPDTSQEAIEAAARAAAAHEFILALKDGYDTVVGEGGLKLSGGQRQRIAIARAMLKNAPILLLDEATSSLDTASEQQVQEALSTLMKGRTTLVIAHRLSTIMHADRIYVIDGGRVLEQGTHSELLAKGGLYAELYQTQFAQDDGSETQTPADVPLKGTEQAAAGE</sequence>
<dbReference type="CDD" id="cd18552">
    <property type="entry name" value="ABC_6TM_MsbA_like"/>
    <property type="match status" value="1"/>
</dbReference>
<evidence type="ECO:0000256" key="9">
    <source>
        <dbReference type="SAM" id="MobiDB-lite"/>
    </source>
</evidence>
<dbReference type="Proteomes" id="UP000028702">
    <property type="component" value="Unassembled WGS sequence"/>
</dbReference>
<dbReference type="InterPro" id="IPR017871">
    <property type="entry name" value="ABC_transporter-like_CS"/>
</dbReference>
<accession>A0A081BAC5</accession>
<dbReference type="InterPro" id="IPR003439">
    <property type="entry name" value="ABC_transporter-like_ATP-bd"/>
</dbReference>
<keyword evidence="6" id="KW-0067">ATP-binding</keyword>
<dbReference type="FunFam" id="3.40.50.300:FF:000287">
    <property type="entry name" value="Multidrug ABC transporter ATP-binding protein"/>
    <property type="match status" value="1"/>
</dbReference>
<dbReference type="SMART" id="SM00382">
    <property type="entry name" value="AAA"/>
    <property type="match status" value="1"/>
</dbReference>
<evidence type="ECO:0000256" key="2">
    <source>
        <dbReference type="ARBA" id="ARBA00005417"/>
    </source>
</evidence>
<dbReference type="InterPro" id="IPR003593">
    <property type="entry name" value="AAA+_ATPase"/>
</dbReference>
<name>A0A081BAC5_9HYPH</name>
<dbReference type="InterPro" id="IPR011527">
    <property type="entry name" value="ABC1_TM_dom"/>
</dbReference>
<dbReference type="RefSeq" id="WP_081875464.1">
    <property type="nucleotide sequence ID" value="NZ_BBIO01000006.1"/>
</dbReference>
<dbReference type="Gene3D" id="3.40.50.300">
    <property type="entry name" value="P-loop containing nucleotide triphosphate hydrolases"/>
    <property type="match status" value="1"/>
</dbReference>
<dbReference type="GO" id="GO:0015421">
    <property type="term" value="F:ABC-type oligopeptide transporter activity"/>
    <property type="evidence" value="ECO:0007669"/>
    <property type="project" value="TreeGrafter"/>
</dbReference>
<feature type="transmembrane region" description="Helical" evidence="10">
    <location>
        <begin position="208"/>
        <end position="225"/>
    </location>
</feature>
<dbReference type="AlphaFoldDB" id="A0A081BAC5"/>
<feature type="compositionally biased region" description="Polar residues" evidence="9">
    <location>
        <begin position="625"/>
        <end position="634"/>
    </location>
</feature>
<evidence type="ECO:0000256" key="4">
    <source>
        <dbReference type="ARBA" id="ARBA00022692"/>
    </source>
</evidence>
<keyword evidence="5" id="KW-0547">Nucleotide-binding</keyword>